<dbReference type="RefSeq" id="XP_016760302.1">
    <property type="nucleotide sequence ID" value="XM_016908115.1"/>
</dbReference>
<reference evidence="1 2" key="1">
    <citation type="journal article" date="2012" name="PLoS Pathog.">
        <title>Diverse lifestyles and strategies of plant pathogenesis encoded in the genomes of eighteen Dothideomycetes fungi.</title>
        <authorList>
            <person name="Ohm R.A."/>
            <person name="Feau N."/>
            <person name="Henrissat B."/>
            <person name="Schoch C.L."/>
            <person name="Horwitz B.A."/>
            <person name="Barry K.W."/>
            <person name="Condon B.J."/>
            <person name="Copeland A.C."/>
            <person name="Dhillon B."/>
            <person name="Glaser F."/>
            <person name="Hesse C.N."/>
            <person name="Kosti I."/>
            <person name="LaButti K."/>
            <person name="Lindquist E.A."/>
            <person name="Lucas S."/>
            <person name="Salamov A.A."/>
            <person name="Bradshaw R.E."/>
            <person name="Ciuffetti L."/>
            <person name="Hamelin R.C."/>
            <person name="Kema G.H.J."/>
            <person name="Lawrence C."/>
            <person name="Scott J.A."/>
            <person name="Spatafora J.W."/>
            <person name="Turgeon B.G."/>
            <person name="de Wit P.J.G.M."/>
            <person name="Zhong S."/>
            <person name="Goodwin S.B."/>
            <person name="Grigoriev I.V."/>
        </authorList>
    </citation>
    <scope>NUCLEOTIDE SEQUENCE [LARGE SCALE GENOMIC DNA]</scope>
    <source>
        <strain evidence="1 2">SO2202</strain>
    </source>
</reference>
<dbReference type="HOGENOM" id="CLU_806908_0_0_1"/>
<accession>N1QLK8</accession>
<gene>
    <name evidence="1" type="ORF">SEPMUDRAFT_164457</name>
</gene>
<organism evidence="1 2">
    <name type="scientific">Sphaerulina musiva (strain SO2202)</name>
    <name type="common">Poplar stem canker fungus</name>
    <name type="synonym">Septoria musiva</name>
    <dbReference type="NCBI Taxonomy" id="692275"/>
    <lineage>
        <taxon>Eukaryota</taxon>
        <taxon>Fungi</taxon>
        <taxon>Dikarya</taxon>
        <taxon>Ascomycota</taxon>
        <taxon>Pezizomycotina</taxon>
        <taxon>Dothideomycetes</taxon>
        <taxon>Dothideomycetidae</taxon>
        <taxon>Mycosphaerellales</taxon>
        <taxon>Mycosphaerellaceae</taxon>
        <taxon>Sphaerulina</taxon>
    </lineage>
</organism>
<keyword evidence="2" id="KW-1185">Reference proteome</keyword>
<dbReference type="EMBL" id="KB456265">
    <property type="protein sequence ID" value="EMF12181.1"/>
    <property type="molecule type" value="Genomic_DNA"/>
</dbReference>
<dbReference type="Proteomes" id="UP000016931">
    <property type="component" value="Unassembled WGS sequence"/>
</dbReference>
<evidence type="ECO:0000313" key="1">
    <source>
        <dbReference type="EMBL" id="EMF12181.1"/>
    </source>
</evidence>
<dbReference type="AlphaFoldDB" id="N1QLK8"/>
<name>N1QLK8_SPHMS</name>
<proteinExistence type="predicted"/>
<sequence length="344" mass="38938">MVPEPCDDRLNPQHNTLLAIPHPGCATARQQCSRYHPGFSNRNGGFSVCNACNTDGLHVLELHGPPNELNRRRLRTVGPPRIQPFTIPPNWQTPLEFVSGHVTPTDPPSYRHNQFLTRMCRKCARIEQTLAQARYEAWVQAPGCDLSYLPGTNEMIEKSQWYSYPWSSCTCYSKLNLARPARLPDRTGPTGQDGLPIPQDGHRSWDVRRLRLCHTHREAKWKELEGARNQNDIWLQNIHLVTPDGTALRQATAAEMQDRVIGAGSWRACRCGAEIDHYGASGIEGYPPEIYQCLACEGTINTVDQNNPTGHMYAPAPWLRSHRPATLKLGRFRNLNREEIVDPR</sequence>
<dbReference type="GeneID" id="27905252"/>
<evidence type="ECO:0000313" key="2">
    <source>
        <dbReference type="Proteomes" id="UP000016931"/>
    </source>
</evidence>
<protein>
    <submittedName>
        <fullName evidence="1">Uncharacterized protein</fullName>
    </submittedName>
</protein>